<protein>
    <submittedName>
        <fullName evidence="2">Uncharacterized protein</fullName>
    </submittedName>
</protein>
<feature type="region of interest" description="Disordered" evidence="1">
    <location>
        <begin position="1"/>
        <end position="40"/>
    </location>
</feature>
<keyword evidence="3" id="KW-1185">Reference proteome</keyword>
<dbReference type="HOGENOM" id="CLU_3293169_0_0_11"/>
<dbReference type="STRING" id="1127134.NOCYR_5564"/>
<organism evidence="2 3">
    <name type="scientific">Nocardia cyriacigeorgica (strain GUH-2)</name>
    <dbReference type="NCBI Taxonomy" id="1127134"/>
    <lineage>
        <taxon>Bacteria</taxon>
        <taxon>Bacillati</taxon>
        <taxon>Actinomycetota</taxon>
        <taxon>Actinomycetes</taxon>
        <taxon>Mycobacteriales</taxon>
        <taxon>Nocardiaceae</taxon>
        <taxon>Nocardia</taxon>
    </lineage>
</organism>
<evidence type="ECO:0000313" key="3">
    <source>
        <dbReference type="Proteomes" id="UP000008190"/>
    </source>
</evidence>
<dbReference type="KEGG" id="ncy:NOCYR_5564"/>
<name>H6RBS1_NOCCG</name>
<dbReference type="Proteomes" id="UP000008190">
    <property type="component" value="Chromosome"/>
</dbReference>
<proteinExistence type="predicted"/>
<accession>H6RBS1</accession>
<dbReference type="AlphaFoldDB" id="H6RBS1"/>
<reference evidence="2 3" key="1">
    <citation type="journal article" date="2012" name="J. Bacteriol.">
        <title>Genome sequence of the human- and animal-pathogenic strain Nocardia cyriacigeorgica GUH-2.</title>
        <authorList>
            <person name="Zoropogui A."/>
            <person name="Pujic P."/>
            <person name="Normand P."/>
            <person name="Barbe V."/>
            <person name="Beaman B."/>
            <person name="Beaman L."/>
            <person name="Boiron P."/>
            <person name="Colinon C."/>
            <person name="Deredjian A."/>
            <person name="Graindorge A."/>
            <person name="Mangenot S."/>
            <person name="Nazaret S."/>
            <person name="Neto M."/>
            <person name="Petit S."/>
            <person name="Roche D."/>
            <person name="Vallenet D."/>
            <person name="Rodriguez-Nava V."/>
            <person name="Richard Y."/>
            <person name="Cournoyer B."/>
            <person name="Blaha D."/>
        </authorList>
    </citation>
    <scope>NUCLEOTIDE SEQUENCE [LARGE SCALE GENOMIC DNA]</scope>
    <source>
        <strain evidence="2 3">GUH-2</strain>
    </source>
</reference>
<evidence type="ECO:0000313" key="2">
    <source>
        <dbReference type="EMBL" id="CCF66311.1"/>
    </source>
</evidence>
<sequence length="40" mass="4187">MCPNGVLPKVSGPALLESSIPGTRDVSRETFAEPLDIDSS</sequence>
<gene>
    <name evidence="2" type="ordered locus">NOCYR_5564</name>
</gene>
<dbReference type="EMBL" id="FO082843">
    <property type="protein sequence ID" value="CCF66311.1"/>
    <property type="molecule type" value="Genomic_DNA"/>
</dbReference>
<evidence type="ECO:0000256" key="1">
    <source>
        <dbReference type="SAM" id="MobiDB-lite"/>
    </source>
</evidence>